<dbReference type="PANTHER" id="PTHR47515">
    <property type="entry name" value="LOW CALCIUM RESPONSE LOCUS PROTEIN T"/>
    <property type="match status" value="1"/>
</dbReference>
<evidence type="ECO:0000313" key="2">
    <source>
        <dbReference type="Proteomes" id="UP001226160"/>
    </source>
</evidence>
<name>A0AAP4FBP6_9CORY</name>
<dbReference type="EMBL" id="JASNVP010000029">
    <property type="protein sequence ID" value="MDK4327161.1"/>
    <property type="molecule type" value="Genomic_DNA"/>
</dbReference>
<evidence type="ECO:0000313" key="1">
    <source>
        <dbReference type="EMBL" id="MDK4327161.1"/>
    </source>
</evidence>
<comment type="caution">
    <text evidence="1">The sequence shown here is derived from an EMBL/GenBank/DDBJ whole genome shotgun (WGS) entry which is preliminary data.</text>
</comment>
<dbReference type="InterPro" id="IPR012337">
    <property type="entry name" value="RNaseH-like_sf"/>
</dbReference>
<dbReference type="Proteomes" id="UP001226160">
    <property type="component" value="Unassembled WGS sequence"/>
</dbReference>
<dbReference type="RefSeq" id="WP_284586954.1">
    <property type="nucleotide sequence ID" value="NZ_JASNVP010000029.1"/>
</dbReference>
<proteinExistence type="predicted"/>
<evidence type="ECO:0008006" key="3">
    <source>
        <dbReference type="Google" id="ProtNLM"/>
    </source>
</evidence>
<organism evidence="1 2">
    <name type="scientific">Corynebacterium propinquum</name>
    <dbReference type="NCBI Taxonomy" id="43769"/>
    <lineage>
        <taxon>Bacteria</taxon>
        <taxon>Bacillati</taxon>
        <taxon>Actinomycetota</taxon>
        <taxon>Actinomycetes</taxon>
        <taxon>Mycobacteriales</taxon>
        <taxon>Corynebacteriaceae</taxon>
        <taxon>Corynebacterium</taxon>
    </lineage>
</organism>
<gene>
    <name evidence="1" type="ORF">QPX54_11730</name>
</gene>
<dbReference type="AlphaFoldDB" id="A0AAP4FBP6"/>
<protein>
    <recommendedName>
        <fullName evidence="3">Integrase catalytic domain-containing protein</fullName>
    </recommendedName>
</protein>
<dbReference type="PANTHER" id="PTHR47515:SF2">
    <property type="entry name" value="INTEGRASE CORE DOMAIN PROTEIN"/>
    <property type="match status" value="1"/>
</dbReference>
<dbReference type="SUPFAM" id="SSF53098">
    <property type="entry name" value="Ribonuclease H-like"/>
    <property type="match status" value="1"/>
</dbReference>
<sequence length="90" mass="9647">MLTCTNAAHAASDMSAARVGALDFQFDSNVQGKAFTICNVIDEFTREHVGFELAQSITATTVIDLLENLAAVRGRPGVLRMGKRSGVHQP</sequence>
<reference evidence="1" key="1">
    <citation type="submission" date="2023-05" db="EMBL/GenBank/DDBJ databases">
        <title>Metabolic capabilities are highly conserved among human nasal-associated Corynebacterium species in pangenomic analyses.</title>
        <authorList>
            <person name="Tran T.H."/>
            <person name="Roberts A.Q."/>
            <person name="Escapa I.F."/>
            <person name="Gao W."/>
            <person name="Conlan S."/>
            <person name="Kong H."/>
            <person name="Segre J.A."/>
            <person name="Kelly M.S."/>
            <person name="Lemon K.P."/>
        </authorList>
    </citation>
    <scope>NUCLEOTIDE SEQUENCE</scope>
    <source>
        <strain evidence="1">KPL2654</strain>
    </source>
</reference>
<accession>A0AAP4FBP6</accession>